<gene>
    <name evidence="2" type="ORF">B1A_19754</name>
</gene>
<comment type="caution">
    <text evidence="2">The sequence shown here is derived from an EMBL/GenBank/DDBJ whole genome shotgun (WGS) entry which is preliminary data.</text>
</comment>
<dbReference type="EMBL" id="AUZX01014582">
    <property type="protein sequence ID" value="EQD31805.1"/>
    <property type="molecule type" value="Genomic_DNA"/>
</dbReference>
<feature type="non-terminal residue" evidence="2">
    <location>
        <position position="1"/>
    </location>
</feature>
<feature type="region of interest" description="Disordered" evidence="1">
    <location>
        <begin position="114"/>
        <end position="134"/>
    </location>
</feature>
<reference evidence="2" key="1">
    <citation type="submission" date="2013-08" db="EMBL/GenBank/DDBJ databases">
        <authorList>
            <person name="Mendez C."/>
            <person name="Richter M."/>
            <person name="Ferrer M."/>
            <person name="Sanchez J."/>
        </authorList>
    </citation>
    <scope>NUCLEOTIDE SEQUENCE</scope>
</reference>
<evidence type="ECO:0000313" key="2">
    <source>
        <dbReference type="EMBL" id="EQD31805.1"/>
    </source>
</evidence>
<sequence>QGTGIFRDAVRSTRSKVVYALGLNLVVATLRVDPPWGGCPIGLPIGVRLHRKNGPTTVELCVDLCRQLATWLPERTLQICADGAYATLIGRSLPRATVTSRMRRDAALFEEAPPKTHRAGRPRQRGAQLETPDAMSKRLGDEAFALVEYDWRGRHVNALVWST</sequence>
<name>T0ZPS0_9ZZZZ</name>
<feature type="compositionally biased region" description="Basic residues" evidence="1">
    <location>
        <begin position="115"/>
        <end position="124"/>
    </location>
</feature>
<protein>
    <submittedName>
        <fullName evidence="2">Transposase, IS4</fullName>
    </submittedName>
</protein>
<organism evidence="2">
    <name type="scientific">mine drainage metagenome</name>
    <dbReference type="NCBI Taxonomy" id="410659"/>
    <lineage>
        <taxon>unclassified sequences</taxon>
        <taxon>metagenomes</taxon>
        <taxon>ecological metagenomes</taxon>
    </lineage>
</organism>
<evidence type="ECO:0000256" key="1">
    <source>
        <dbReference type="SAM" id="MobiDB-lite"/>
    </source>
</evidence>
<reference evidence="2" key="2">
    <citation type="journal article" date="2014" name="ISME J.">
        <title>Microbial stratification in low pH oxic and suboxic macroscopic growths along an acid mine drainage.</title>
        <authorList>
            <person name="Mendez-Garcia C."/>
            <person name="Mesa V."/>
            <person name="Sprenger R.R."/>
            <person name="Richter M."/>
            <person name="Diez M.S."/>
            <person name="Solano J."/>
            <person name="Bargiela R."/>
            <person name="Golyshina O.V."/>
            <person name="Manteca A."/>
            <person name="Ramos J.L."/>
            <person name="Gallego J.R."/>
            <person name="Llorente I."/>
            <person name="Martins Dos Santos V.A."/>
            <person name="Jensen O.N."/>
            <person name="Pelaez A.I."/>
            <person name="Sanchez J."/>
            <person name="Ferrer M."/>
        </authorList>
    </citation>
    <scope>NUCLEOTIDE SEQUENCE</scope>
</reference>
<feature type="non-terminal residue" evidence="2">
    <location>
        <position position="163"/>
    </location>
</feature>
<dbReference type="AlphaFoldDB" id="T0ZPS0"/>
<proteinExistence type="predicted"/>
<accession>T0ZPS0</accession>